<proteinExistence type="predicted"/>
<protein>
    <recommendedName>
        <fullName evidence="3">F-box domain-containing protein</fullName>
    </recommendedName>
</protein>
<dbReference type="OrthoDB" id="3266451at2759"/>
<evidence type="ECO:0000313" key="1">
    <source>
        <dbReference type="EMBL" id="PPQ71733.1"/>
    </source>
</evidence>
<dbReference type="EMBL" id="NHYE01005490">
    <property type="protein sequence ID" value="PPQ71733.1"/>
    <property type="molecule type" value="Genomic_DNA"/>
</dbReference>
<sequence length="521" mass="58447">MKILQLTNDNTLDIFFFNANVFHEESALQTALICSRVCTGWRALLLSTPSIWARVLDIRQLVKISSAGQAEILSRTGSAPLWVSAKIAGRGEAGDLLSVSLIRDHWSRIERLKLSISHLDGRELWPVLARPAPILRTFEVSTSQKGIMDTNGSETPLFSDHAPALSTFMGECLPLNLSAPWLQGIRQLCLGFHLSTFDILTCLQSTPQLEILITRTVSSSNTNRSTHLPTVTLPKLVKLYFQYVDLQDCMTLLRGIKIPESCSIVCFADRSGVSKRSDIDILSKLLKEAVPELSSYLQRFIQVHSSKISVVTIYLDSGTLIFHCDTDIRMPALEHTPVFVAALMDQFQVFSTVQDSQSLLPTLFSRCNFDMITTLVLDFFSILPLSETQLMTWFRFYFICFPSVQHLHVSEGTLQLVLALSQTSVADGTIVFPLMETLTVTGFDETWGRSGEAELGLPRPVVQFLRYRKAINLSVKTLIYDQVLPPGLNLKGLEDITGLRVRVRRRSLEDNEQTEEYILIS</sequence>
<dbReference type="Proteomes" id="UP000284706">
    <property type="component" value="Unassembled WGS sequence"/>
</dbReference>
<reference evidence="1 2" key="1">
    <citation type="journal article" date="2018" name="Evol. Lett.">
        <title>Horizontal gene cluster transfer increased hallucinogenic mushroom diversity.</title>
        <authorList>
            <person name="Reynolds H.T."/>
            <person name="Vijayakumar V."/>
            <person name="Gluck-Thaler E."/>
            <person name="Korotkin H.B."/>
            <person name="Matheny P.B."/>
            <person name="Slot J.C."/>
        </authorList>
    </citation>
    <scope>NUCLEOTIDE SEQUENCE [LARGE SCALE GENOMIC DNA]</scope>
    <source>
        <strain evidence="1 2">SRW20</strain>
    </source>
</reference>
<organism evidence="1 2">
    <name type="scientific">Gymnopilus dilepis</name>
    <dbReference type="NCBI Taxonomy" id="231916"/>
    <lineage>
        <taxon>Eukaryota</taxon>
        <taxon>Fungi</taxon>
        <taxon>Dikarya</taxon>
        <taxon>Basidiomycota</taxon>
        <taxon>Agaricomycotina</taxon>
        <taxon>Agaricomycetes</taxon>
        <taxon>Agaricomycetidae</taxon>
        <taxon>Agaricales</taxon>
        <taxon>Agaricineae</taxon>
        <taxon>Hymenogastraceae</taxon>
        <taxon>Gymnopilus</taxon>
    </lineage>
</organism>
<dbReference type="InParanoid" id="A0A409VZS7"/>
<evidence type="ECO:0008006" key="3">
    <source>
        <dbReference type="Google" id="ProtNLM"/>
    </source>
</evidence>
<comment type="caution">
    <text evidence="1">The sequence shown here is derived from an EMBL/GenBank/DDBJ whole genome shotgun (WGS) entry which is preliminary data.</text>
</comment>
<gene>
    <name evidence="1" type="ORF">CVT26_007644</name>
</gene>
<evidence type="ECO:0000313" key="2">
    <source>
        <dbReference type="Proteomes" id="UP000284706"/>
    </source>
</evidence>
<accession>A0A409VZS7</accession>
<dbReference type="AlphaFoldDB" id="A0A409VZS7"/>
<keyword evidence="2" id="KW-1185">Reference proteome</keyword>
<name>A0A409VZS7_9AGAR</name>